<keyword evidence="2" id="KW-1185">Reference proteome</keyword>
<gene>
    <name evidence="1" type="ORF">C3E79_05535</name>
</gene>
<reference evidence="2" key="1">
    <citation type="submission" date="2018-01" db="EMBL/GenBank/DDBJ databases">
        <authorList>
            <person name="Li J."/>
        </authorList>
    </citation>
    <scope>NUCLEOTIDE SEQUENCE [LARGE SCALE GENOMIC DNA]</scope>
    <source>
        <strain evidence="2">2184</strain>
    </source>
</reference>
<dbReference type="RefSeq" id="WP_108404014.1">
    <property type="nucleotide sequence ID" value="NZ_CP026948.1"/>
</dbReference>
<dbReference type="OrthoDB" id="4426324at2"/>
<accession>A0A2S0WDZ7</accession>
<dbReference type="Proteomes" id="UP000244754">
    <property type="component" value="Chromosome"/>
</dbReference>
<sequence>MIVRKLGSPAMLLLGIVLVVSSVATSLWFATKELGFDYLRWPDVALQLREATCFLAFALAVVSAFNVAALTAPGINSASVLGKHPIHRQILQLIVVPAVIIALGIGLGFLPTVIVGIGQGHASIGGFGLGFLACISFLVTIASLAALLGILLRSFHPVISAVVALLLTYFLVALAANSSWAWAAAPINLGAGIRPIDLIEPRNASASALVCLLVACLSLALVSFVVEASRMAMAASAAAFTGIVGVAAAGQLLAGSVDIVDNDVCEFTARGTEVCVNAADAPGLRRAVDDVSAVEAYIPAEKSLAATDSFRIMTQSDYDHFQIRGDQRRIDVGQYVLSGLGIENCTDPTSEGAFVIDRVGVYILNTTGAYSKVVAENGAFYKAFSDSGEALTGPADELSQLPIDVADRLILDNWDAITSCRGTYEMF</sequence>
<evidence type="ECO:0000313" key="2">
    <source>
        <dbReference type="Proteomes" id="UP000244754"/>
    </source>
</evidence>
<organism evidence="1 2">
    <name type="scientific">Corynebacterium liangguodongii</name>
    <dbReference type="NCBI Taxonomy" id="2079535"/>
    <lineage>
        <taxon>Bacteria</taxon>
        <taxon>Bacillati</taxon>
        <taxon>Actinomycetota</taxon>
        <taxon>Actinomycetes</taxon>
        <taxon>Mycobacteriales</taxon>
        <taxon>Corynebacteriaceae</taxon>
        <taxon>Corynebacterium</taxon>
    </lineage>
</organism>
<dbReference type="AlphaFoldDB" id="A0A2S0WDZ7"/>
<dbReference type="KEGG" id="clia:C3E79_05535"/>
<dbReference type="EMBL" id="CP026948">
    <property type="protein sequence ID" value="AWB84005.1"/>
    <property type="molecule type" value="Genomic_DNA"/>
</dbReference>
<name>A0A2S0WDZ7_9CORY</name>
<proteinExistence type="predicted"/>
<protein>
    <submittedName>
        <fullName evidence="1">Uncharacterized protein</fullName>
    </submittedName>
</protein>
<evidence type="ECO:0000313" key="1">
    <source>
        <dbReference type="EMBL" id="AWB84005.1"/>
    </source>
</evidence>